<name>A0A554N9B7_9EURY</name>
<dbReference type="Pfam" id="PF02627">
    <property type="entry name" value="CMD"/>
    <property type="match status" value="1"/>
</dbReference>
<dbReference type="Proteomes" id="UP000319894">
    <property type="component" value="Unassembled WGS sequence"/>
</dbReference>
<feature type="region of interest" description="Disordered" evidence="1">
    <location>
        <begin position="1"/>
        <end position="23"/>
    </location>
</feature>
<dbReference type="PANTHER" id="PTHR35446:SF2">
    <property type="entry name" value="CARBOXYMUCONOLACTONE DECARBOXYLASE-LIKE DOMAIN-CONTAINING PROTEIN"/>
    <property type="match status" value="1"/>
</dbReference>
<evidence type="ECO:0000256" key="1">
    <source>
        <dbReference type="SAM" id="MobiDB-lite"/>
    </source>
</evidence>
<dbReference type="RefSeq" id="WP_144262058.1">
    <property type="nucleotide sequence ID" value="NZ_QMDX01000005.1"/>
</dbReference>
<dbReference type="AlphaFoldDB" id="A0A554N9B7"/>
<gene>
    <name evidence="3" type="ORF">DP107_10225</name>
</gene>
<dbReference type="InterPro" id="IPR004675">
    <property type="entry name" value="AhpD_core"/>
</dbReference>
<dbReference type="NCBIfam" id="TIGR01926">
    <property type="entry name" value="peroxid_rel"/>
    <property type="match status" value="1"/>
</dbReference>
<dbReference type="InterPro" id="IPR003779">
    <property type="entry name" value="CMD-like"/>
</dbReference>
<dbReference type="InParanoid" id="A0A554N9B7"/>
<dbReference type="NCBIfam" id="TIGR00778">
    <property type="entry name" value="ahpD_dom"/>
    <property type="match status" value="1"/>
</dbReference>
<sequence>MSDQHEATPTLRDEAMGRFPVPDFEDLPEDVQDRIAEETDQAGFTPNVFSAMAHRPEQFRAFFGYYDALHEGSSLAPEEIEMIIVAVSGTNDCYYCIVAHGALLRIFAEAPLLADQIAANHRIADVSEAHRAMLDFAVKLTESPGRVDDTDLERLRGSGFSEAEIWDISSVVAYYNLANRMALVTDMRPNEEFHAMGR</sequence>
<feature type="domain" description="Carboxymuconolactone decarboxylase-like" evidence="2">
    <location>
        <begin position="56"/>
        <end position="129"/>
    </location>
</feature>
<comment type="caution">
    <text evidence="3">The sequence shown here is derived from an EMBL/GenBank/DDBJ whole genome shotgun (WGS) entry which is preliminary data.</text>
</comment>
<keyword evidence="4" id="KW-1185">Reference proteome</keyword>
<proteinExistence type="predicted"/>
<dbReference type="GO" id="GO:0051920">
    <property type="term" value="F:peroxiredoxin activity"/>
    <property type="evidence" value="ECO:0007669"/>
    <property type="project" value="InterPro"/>
</dbReference>
<evidence type="ECO:0000259" key="2">
    <source>
        <dbReference type="Pfam" id="PF02627"/>
    </source>
</evidence>
<dbReference type="SUPFAM" id="SSF69118">
    <property type="entry name" value="AhpD-like"/>
    <property type="match status" value="1"/>
</dbReference>
<dbReference type="InterPro" id="IPR010195">
    <property type="entry name" value="Uncharacterised_peroxidase-rel"/>
</dbReference>
<reference evidence="3 4" key="1">
    <citation type="submission" date="2018-06" db="EMBL/GenBank/DDBJ databases">
        <title>Natronomonas sp. F16-60 a new haloarchaeon isolated from a solar saltern of Isla Cristina, Huelva, Spain.</title>
        <authorList>
            <person name="Duran-Viseras A."/>
            <person name="Sanchez-Porro C."/>
            <person name="Ventosa A."/>
        </authorList>
    </citation>
    <scope>NUCLEOTIDE SEQUENCE [LARGE SCALE GENOMIC DNA]</scope>
    <source>
        <strain evidence="3 4">F16-60</strain>
    </source>
</reference>
<dbReference type="Gene3D" id="1.20.1290.10">
    <property type="entry name" value="AhpD-like"/>
    <property type="match status" value="1"/>
</dbReference>
<organism evidence="3 4">
    <name type="scientific">Haloglomus irregulare</name>
    <dbReference type="NCBI Taxonomy" id="2234134"/>
    <lineage>
        <taxon>Archaea</taxon>
        <taxon>Methanobacteriati</taxon>
        <taxon>Methanobacteriota</taxon>
        <taxon>Stenosarchaea group</taxon>
        <taxon>Halobacteria</taxon>
        <taxon>Halobacteriales</taxon>
        <taxon>Natronomonadaceae</taxon>
        <taxon>Haloglomus</taxon>
    </lineage>
</organism>
<protein>
    <submittedName>
        <fullName evidence="3">Alkylhydroperoxidase</fullName>
    </submittedName>
</protein>
<dbReference type="PANTHER" id="PTHR35446">
    <property type="entry name" value="SI:CH211-175M2.5"/>
    <property type="match status" value="1"/>
</dbReference>
<feature type="compositionally biased region" description="Basic and acidic residues" evidence="1">
    <location>
        <begin position="1"/>
        <end position="16"/>
    </location>
</feature>
<dbReference type="InterPro" id="IPR029032">
    <property type="entry name" value="AhpD-like"/>
</dbReference>
<evidence type="ECO:0000313" key="3">
    <source>
        <dbReference type="EMBL" id="TSD14007.1"/>
    </source>
</evidence>
<keyword evidence="3" id="KW-0560">Oxidoreductase</keyword>
<evidence type="ECO:0000313" key="4">
    <source>
        <dbReference type="Proteomes" id="UP000319894"/>
    </source>
</evidence>
<keyword evidence="3" id="KW-0575">Peroxidase</keyword>
<dbReference type="EMBL" id="QMDX01000005">
    <property type="protein sequence ID" value="TSD14007.1"/>
    <property type="molecule type" value="Genomic_DNA"/>
</dbReference>
<dbReference type="Gene3D" id="1.20.5.810">
    <property type="entry name" value="AhpD-like"/>
    <property type="match status" value="1"/>
</dbReference>
<accession>A0A554N9B7</accession>